<comment type="caution">
    <text evidence="1">The sequence shown here is derived from an EMBL/GenBank/DDBJ whole genome shotgun (WGS) entry which is preliminary data.</text>
</comment>
<evidence type="ECO:0000313" key="1">
    <source>
        <dbReference type="EMBL" id="GJN91506.1"/>
    </source>
</evidence>
<dbReference type="EMBL" id="BQKY01000009">
    <property type="protein sequence ID" value="GJN91506.1"/>
    <property type="molecule type" value="Genomic_DNA"/>
</dbReference>
<name>A0AAV5GG70_9BASI</name>
<proteinExistence type="predicted"/>
<dbReference type="AlphaFoldDB" id="A0AAV5GG70"/>
<evidence type="ECO:0000313" key="2">
    <source>
        <dbReference type="Proteomes" id="UP001342314"/>
    </source>
</evidence>
<organism evidence="1 2">
    <name type="scientific">Rhodotorula paludigena</name>
    <dbReference type="NCBI Taxonomy" id="86838"/>
    <lineage>
        <taxon>Eukaryota</taxon>
        <taxon>Fungi</taxon>
        <taxon>Dikarya</taxon>
        <taxon>Basidiomycota</taxon>
        <taxon>Pucciniomycotina</taxon>
        <taxon>Microbotryomycetes</taxon>
        <taxon>Sporidiobolales</taxon>
        <taxon>Sporidiobolaceae</taxon>
        <taxon>Rhodotorula</taxon>
    </lineage>
</organism>
<dbReference type="Proteomes" id="UP001342314">
    <property type="component" value="Unassembled WGS sequence"/>
</dbReference>
<protein>
    <submittedName>
        <fullName evidence="1">Uncharacterized protein</fullName>
    </submittedName>
</protein>
<keyword evidence="2" id="KW-1185">Reference proteome</keyword>
<reference evidence="1 2" key="1">
    <citation type="submission" date="2021-12" db="EMBL/GenBank/DDBJ databases">
        <title>High titer production of polyol ester of fatty acids by Rhodotorula paludigena BS15 towards product separation-free biomass refinery.</title>
        <authorList>
            <person name="Mano J."/>
            <person name="Ono H."/>
            <person name="Tanaka T."/>
            <person name="Naito K."/>
            <person name="Sushida H."/>
            <person name="Ike M."/>
            <person name="Tokuyasu K."/>
            <person name="Kitaoka M."/>
        </authorList>
    </citation>
    <scope>NUCLEOTIDE SEQUENCE [LARGE SCALE GENOMIC DNA]</scope>
    <source>
        <strain evidence="1 2">BS15</strain>
    </source>
</reference>
<accession>A0AAV5GG70</accession>
<sequence>MSVLVDEILRRRFLAIVQDEATQLIPIVFSHFGPTQDMPFTGNVAHFSVACADGVNADPQYLPLDDGELFAQNVLSVHLRSSPKPAPPDVARNPLDAFDRDNFVVYSSPSAPPRFLDYAYSLSLASSLDRLFRSWFLESASELERSKHADVWPPHALKAARSAVRPALALSAIECLQVAREDAYDSDDDVLAGSPASMSSSPGARFGARANAPPRVYEYCFSSLELDVAKVVTMAEENLPHSAGAKSSL</sequence>
<gene>
    <name evidence="1" type="ORF">Rhopal_004529-T1</name>
</gene>